<feature type="region of interest" description="Disordered" evidence="8">
    <location>
        <begin position="613"/>
        <end position="655"/>
    </location>
</feature>
<keyword evidence="3" id="KW-0479">Metal-binding</keyword>
<dbReference type="SMART" id="SM00558">
    <property type="entry name" value="JmjC"/>
    <property type="match status" value="1"/>
</dbReference>
<dbReference type="InterPro" id="IPR003347">
    <property type="entry name" value="JmjC_dom"/>
</dbReference>
<feature type="compositionally biased region" description="Basic and acidic residues" evidence="8">
    <location>
        <begin position="162"/>
        <end position="177"/>
    </location>
</feature>
<feature type="compositionally biased region" description="Basic and acidic residues" evidence="8">
    <location>
        <begin position="747"/>
        <end position="767"/>
    </location>
</feature>
<feature type="compositionally biased region" description="Polar residues" evidence="8">
    <location>
        <begin position="55"/>
        <end position="69"/>
    </location>
</feature>
<dbReference type="EMBL" id="JAAWWB010001719">
    <property type="protein sequence ID" value="KAG6735778.1"/>
    <property type="molecule type" value="Genomic_DNA"/>
</dbReference>
<feature type="region of interest" description="Disordered" evidence="8">
    <location>
        <begin position="1"/>
        <end position="70"/>
    </location>
</feature>
<dbReference type="InterPro" id="IPR018866">
    <property type="entry name" value="Znf-4CXXC_R1"/>
</dbReference>
<reference evidence="11" key="1">
    <citation type="journal article" date="2020" name="bioRxiv">
        <title>Hybrid origin of Populus tomentosa Carr. identified through genome sequencing and phylogenomic analysis.</title>
        <authorList>
            <person name="An X."/>
            <person name="Gao K."/>
            <person name="Chen Z."/>
            <person name="Li J."/>
            <person name="Yang X."/>
            <person name="Yang X."/>
            <person name="Zhou J."/>
            <person name="Guo T."/>
            <person name="Zhao T."/>
            <person name="Huang S."/>
            <person name="Miao D."/>
            <person name="Khan W.U."/>
            <person name="Rao P."/>
            <person name="Ye M."/>
            <person name="Lei B."/>
            <person name="Liao W."/>
            <person name="Wang J."/>
            <person name="Ji L."/>
            <person name="Li Y."/>
            <person name="Guo B."/>
            <person name="Mustafa N.S."/>
            <person name="Li S."/>
            <person name="Yun Q."/>
            <person name="Keller S.R."/>
            <person name="Mao J."/>
            <person name="Zhang R."/>
            <person name="Strauss S.H."/>
        </authorList>
    </citation>
    <scope>NUCLEOTIDE SEQUENCE</scope>
    <source>
        <strain evidence="11">GM15</strain>
        <tissue evidence="11">Leaf</tissue>
    </source>
</reference>
<dbReference type="SUPFAM" id="SSF51197">
    <property type="entry name" value="Clavaminate synthase-like"/>
    <property type="match status" value="1"/>
</dbReference>
<comment type="caution">
    <text evidence="11">The sequence shown here is derived from an EMBL/GenBank/DDBJ whole genome shotgun (WGS) entry which is preliminary data.</text>
</comment>
<organism evidence="11 12">
    <name type="scientific">Populus tomentosa</name>
    <name type="common">Chinese white poplar</name>
    <dbReference type="NCBI Taxonomy" id="118781"/>
    <lineage>
        <taxon>Eukaryota</taxon>
        <taxon>Viridiplantae</taxon>
        <taxon>Streptophyta</taxon>
        <taxon>Embryophyta</taxon>
        <taxon>Tracheophyta</taxon>
        <taxon>Spermatophyta</taxon>
        <taxon>Magnoliopsida</taxon>
        <taxon>eudicotyledons</taxon>
        <taxon>Gunneridae</taxon>
        <taxon>Pentapetalae</taxon>
        <taxon>rosids</taxon>
        <taxon>fabids</taxon>
        <taxon>Malpighiales</taxon>
        <taxon>Salicaceae</taxon>
        <taxon>Saliceae</taxon>
        <taxon>Populus</taxon>
    </lineage>
</organism>
<evidence type="ECO:0000256" key="2">
    <source>
        <dbReference type="ARBA" id="ARBA00006801"/>
    </source>
</evidence>
<dbReference type="Gene3D" id="2.60.120.650">
    <property type="entry name" value="Cupin"/>
    <property type="match status" value="1"/>
</dbReference>
<dbReference type="GO" id="GO:0006357">
    <property type="term" value="P:regulation of transcription by RNA polymerase II"/>
    <property type="evidence" value="ECO:0007669"/>
    <property type="project" value="TreeGrafter"/>
</dbReference>
<feature type="compositionally biased region" description="Basic residues" evidence="8">
    <location>
        <begin position="44"/>
        <end position="54"/>
    </location>
</feature>
<dbReference type="PANTHER" id="PTHR12549">
    <property type="entry name" value="JMJC DOMAIN-CONTAINING HISTONE DEMETHYLATION PROTEIN"/>
    <property type="match status" value="1"/>
</dbReference>
<keyword evidence="12" id="KW-1185">Reference proteome</keyword>
<evidence type="ECO:0008006" key="13">
    <source>
        <dbReference type="Google" id="ProtNLM"/>
    </source>
</evidence>
<evidence type="ECO:0000313" key="12">
    <source>
        <dbReference type="Proteomes" id="UP000886885"/>
    </source>
</evidence>
<evidence type="ECO:0000256" key="7">
    <source>
        <dbReference type="PROSITE-ProRule" id="PRU00175"/>
    </source>
</evidence>
<dbReference type="PROSITE" id="PS50089">
    <property type="entry name" value="ZF_RING_2"/>
    <property type="match status" value="1"/>
</dbReference>
<feature type="compositionally biased region" description="Basic residues" evidence="8">
    <location>
        <begin position="624"/>
        <end position="638"/>
    </location>
</feature>
<comment type="subcellular location">
    <subcellularLocation>
        <location evidence="1">Nucleus</location>
    </subcellularLocation>
</comment>
<feature type="compositionally biased region" description="Basic and acidic residues" evidence="8">
    <location>
        <begin position="613"/>
        <end position="623"/>
    </location>
</feature>
<evidence type="ECO:0000256" key="6">
    <source>
        <dbReference type="ARBA" id="ARBA00023242"/>
    </source>
</evidence>
<dbReference type="SMART" id="SM00384">
    <property type="entry name" value="AT_hook"/>
    <property type="match status" value="8"/>
</dbReference>
<feature type="compositionally biased region" description="Basic residues" evidence="8">
    <location>
        <begin position="768"/>
        <end position="777"/>
    </location>
</feature>
<dbReference type="PROSITE" id="PS51184">
    <property type="entry name" value="JMJC"/>
    <property type="match status" value="1"/>
</dbReference>
<dbReference type="InterPro" id="IPR045109">
    <property type="entry name" value="LSDs-like"/>
</dbReference>
<dbReference type="GO" id="GO:0000118">
    <property type="term" value="C:histone deacetylase complex"/>
    <property type="evidence" value="ECO:0007669"/>
    <property type="project" value="TreeGrafter"/>
</dbReference>
<keyword evidence="4" id="KW-0805">Transcription regulation</keyword>
<dbReference type="GO" id="GO:0000785">
    <property type="term" value="C:chromatin"/>
    <property type="evidence" value="ECO:0007669"/>
    <property type="project" value="TreeGrafter"/>
</dbReference>
<feature type="compositionally biased region" description="Basic residues" evidence="8">
    <location>
        <begin position="191"/>
        <end position="202"/>
    </location>
</feature>
<proteinExistence type="inferred from homology"/>
<dbReference type="PANTHER" id="PTHR12549:SF38">
    <property type="entry name" value="JMJC DOMAIN-CONTAINING HISTONE DEMETHYLASE 2, ISOFORM A"/>
    <property type="match status" value="1"/>
</dbReference>
<feature type="domain" description="RING-type" evidence="9">
    <location>
        <begin position="914"/>
        <end position="961"/>
    </location>
</feature>
<accession>A0A8X7XMA0</accession>
<dbReference type="GO" id="GO:0003712">
    <property type="term" value="F:transcription coregulator activity"/>
    <property type="evidence" value="ECO:0007669"/>
    <property type="project" value="TreeGrafter"/>
</dbReference>
<evidence type="ECO:0000259" key="9">
    <source>
        <dbReference type="PROSITE" id="PS50089"/>
    </source>
</evidence>
<protein>
    <recommendedName>
        <fullName evidence="13">Transcription factor jumonji domain-containing protein</fullName>
    </recommendedName>
</protein>
<feature type="domain" description="JmjC" evidence="10">
    <location>
        <begin position="1358"/>
        <end position="1582"/>
    </location>
</feature>
<evidence type="ECO:0000259" key="10">
    <source>
        <dbReference type="PROSITE" id="PS51184"/>
    </source>
</evidence>
<keyword evidence="7" id="KW-0862">Zinc</keyword>
<evidence type="ECO:0000256" key="4">
    <source>
        <dbReference type="ARBA" id="ARBA00023015"/>
    </source>
</evidence>
<sequence length="1627" mass="181569">MLASSLLPPATLENGRTTLLCAEDDETPGEATAGNKGGTETVTPKRRGRPKGSKNKNNGDTAGENQEMTGETKGCIGNVVWTTILMGVKSETAIAGAEDREIPGEGTCANGKVEEIIAPKKRGRPKGSKKEKNLAGDNREMPGETRDTTDCDNRTTRSMQLESERTTLEGAKDKELPDEVTGGKGIITPNRRGRPKGSKNKKKENLASGEAKVSVDSCDKTNIPRVLWNERITLLDEEENGGCHELPRGIVGYNESRDNKVRLADCVNDMATCLGENDGAMADDNIDSSFGVNDESKPKRKRGRPKDSKNKQKSLAGDRQQFPGDIMVSNDGADNNVRLMGFENWTTATFDGYKALCSHATIEGADNKASLIDLGNGMAALVGEKARKLPSEATGVSGDGQEIIKPSLDRMGSKNKPKNPAGDSWELPSDIVDRNGDAGNVIREVVLENRMVASSCEGHRVLSVEVTGHSRDGNEIRMPRPRGRPKGSVKKKNLAGGHQELPGEVMSGNDGKDTVSLMGSENRMTALLGEEYWVLPGVATGHSGQAYDNIKSRRGRGRPKGSGNKKKNLAGCNQKLAGEVMYGNDGENAVRWMGLGNGMTTLIGEKHRALTGEATGHSEEGGIPKRKPGRPKGSKNKKTLAGCNQGLPGETMHGNDADEKTLRLTSIDNGWAAPLGQCKIKCKSDGEDSTICLAGSENEGSMLEGEEDRIIATEAAGGNEAGTANPQSKIECAQPEASKRKKLSIAAKEEERQNGEFMGKGDGESKRPNNKQVRRKVLKSKRTILLAKSFDRKLRQKYGMKKESGEDLGMDRDILVEQTGHLSNIKKRPRGRPPKHNRSENSNLLVSSSKFMFHKLFEMDVLATRYLASRKMLVLCGLTSFIEYKFIGSNLESESFNMNVEGAYKKNEQKTLMCHQCCRNNRSGVVICSNCKRKRYCYECLAKWYPKRTHEEIEIACPFCRGNCNCRVCLKEDVVVLAGDDKADANAKLQKLLYLLHKSLPLLRHIQREQNSEIYVDSRIHGSQLTEELVTNLYLTMMIEYIADMSCKFPDWRAESDGRIPCPPKGTWEAVSPDIRLCEECYLCHPTSSTENGSKDFAVRKAAYRENSDDNFLYCPNALQLCDDDFEHFQLHWMRGEPVIVSHALERTSGLSWEPMVMWRGFKGAEKIIKEEAHRVKAIDCLDWCEVGVPYCMLKLHFLLWQLLVLLINDLFLIAMPIFKGYLEGRSYRNGWPEMLKLKDWPPSNFFEECLPRHGAEYVSMLPFSEYTHPKSGILNMATKLPAVLKPDLGPKTYIAYGLWKNLVEVNILTHMTEVKVPRWQRKIIKKIQKQHEAEDMNPVCGGIQKVTCKSGRKPRKRQWKVEKMDPELPKKDENIESDSSLERLYVQEQKLEEQKSMCQELGEFYGIVCGIRCSSTKSEVTADTNLQPVAKMNARVQKYDTSSADLNESVNRDCIEGNHTSELVYGGAVWDIFRRQDVPKLIEFLKRHQKEFRHVSSLPVNTVIHPIHDQTFYLSEKHKRQLKEEFNVEPWTFEQHLGEAVFIPAGCPHQVRNRQSCIKVALDFVSPENVQECIRLTEEFRLLPKTHRAKEDKLEVKKMALYAASAAVTEAKNLTSWVTEAKNLTS</sequence>
<dbReference type="GO" id="GO:0031490">
    <property type="term" value="F:chromatin DNA binding"/>
    <property type="evidence" value="ECO:0007669"/>
    <property type="project" value="TreeGrafter"/>
</dbReference>
<evidence type="ECO:0000313" key="11">
    <source>
        <dbReference type="EMBL" id="KAG6735778.1"/>
    </source>
</evidence>
<evidence type="ECO:0000256" key="3">
    <source>
        <dbReference type="ARBA" id="ARBA00022723"/>
    </source>
</evidence>
<feature type="region of interest" description="Disordered" evidence="8">
    <location>
        <begin position="118"/>
        <end position="213"/>
    </location>
</feature>
<comment type="similarity">
    <text evidence="2">Belongs to the JARID1 histone demethylase family.</text>
</comment>
<dbReference type="Pfam" id="PF10497">
    <property type="entry name" value="zf-4CXXC_R1"/>
    <property type="match status" value="1"/>
</dbReference>
<feature type="region of interest" description="Disordered" evidence="8">
    <location>
        <begin position="471"/>
        <end position="510"/>
    </location>
</feature>
<feature type="compositionally biased region" description="Basic residues" evidence="8">
    <location>
        <begin position="824"/>
        <end position="836"/>
    </location>
</feature>
<dbReference type="GO" id="GO:0032454">
    <property type="term" value="F:histone H3K9 demethylase activity"/>
    <property type="evidence" value="ECO:0007669"/>
    <property type="project" value="InterPro"/>
</dbReference>
<feature type="compositionally biased region" description="Basic residues" evidence="8">
    <location>
        <begin position="552"/>
        <end position="568"/>
    </location>
</feature>
<dbReference type="InterPro" id="IPR017956">
    <property type="entry name" value="AT_hook_DNA-bd_motif"/>
</dbReference>
<feature type="compositionally biased region" description="Basic residues" evidence="8">
    <location>
        <begin position="479"/>
        <end position="493"/>
    </location>
</feature>
<feature type="region of interest" description="Disordered" evidence="8">
    <location>
        <begin position="718"/>
        <end position="777"/>
    </location>
</feature>
<dbReference type="Pfam" id="PF02373">
    <property type="entry name" value="JmjC"/>
    <property type="match status" value="1"/>
</dbReference>
<evidence type="ECO:0000256" key="5">
    <source>
        <dbReference type="ARBA" id="ARBA00023163"/>
    </source>
</evidence>
<feature type="region of interest" description="Disordered" evidence="8">
    <location>
        <begin position="543"/>
        <end position="569"/>
    </location>
</feature>
<feature type="region of interest" description="Disordered" evidence="8">
    <location>
        <begin position="819"/>
        <end position="841"/>
    </location>
</feature>
<dbReference type="Proteomes" id="UP000886885">
    <property type="component" value="Unassembled WGS sequence"/>
</dbReference>
<keyword evidence="7" id="KW-0863">Zinc-finger</keyword>
<dbReference type="InterPro" id="IPR001841">
    <property type="entry name" value="Znf_RING"/>
</dbReference>
<gene>
    <name evidence="11" type="ORF">POTOM_061558</name>
</gene>
<feature type="region of interest" description="Disordered" evidence="8">
    <location>
        <begin position="285"/>
        <end position="325"/>
    </location>
</feature>
<evidence type="ECO:0000256" key="1">
    <source>
        <dbReference type="ARBA" id="ARBA00004123"/>
    </source>
</evidence>
<keyword evidence="6" id="KW-0539">Nucleus</keyword>
<feature type="compositionally biased region" description="Basic and acidic residues" evidence="8">
    <location>
        <begin position="128"/>
        <end position="155"/>
    </location>
</feature>
<name>A0A8X7XMA0_POPTO</name>
<dbReference type="OrthoDB" id="1667110at2759"/>
<dbReference type="GO" id="GO:0008270">
    <property type="term" value="F:zinc ion binding"/>
    <property type="evidence" value="ECO:0007669"/>
    <property type="project" value="UniProtKB-KW"/>
</dbReference>
<feature type="region of interest" description="Disordered" evidence="8">
    <location>
        <begin position="391"/>
        <end position="431"/>
    </location>
</feature>
<keyword evidence="5" id="KW-0804">Transcription</keyword>
<dbReference type="FunFam" id="2.60.120.650:FF:000033">
    <property type="entry name" value="Transcription factor jumonji (JmjC) domain-containing protein"/>
    <property type="match status" value="1"/>
</dbReference>
<evidence type="ECO:0000256" key="8">
    <source>
        <dbReference type="SAM" id="MobiDB-lite"/>
    </source>
</evidence>